<dbReference type="SUPFAM" id="SSF49590">
    <property type="entry name" value="PHL pollen allergen"/>
    <property type="match status" value="1"/>
</dbReference>
<accession>A0AAV2DQG7</accession>
<gene>
    <name evidence="5" type="ORF">LTRI10_LOCUS17564</name>
</gene>
<reference evidence="5 6" key="1">
    <citation type="submission" date="2024-04" db="EMBL/GenBank/DDBJ databases">
        <authorList>
            <person name="Fracassetti M."/>
        </authorList>
    </citation>
    <scope>NUCLEOTIDE SEQUENCE [LARGE SCALE GENOMIC DNA]</scope>
</reference>
<dbReference type="PANTHER" id="PTHR31692">
    <property type="entry name" value="EXPANSIN-B3"/>
    <property type="match status" value="1"/>
</dbReference>
<dbReference type="PANTHER" id="PTHR31692:SF58">
    <property type="entry name" value="EXPANSIN-LIKE B1"/>
    <property type="match status" value="1"/>
</dbReference>
<comment type="similarity">
    <text evidence="1">Belongs to the expansin family.</text>
</comment>
<keyword evidence="2" id="KW-0732">Signal</keyword>
<dbReference type="PROSITE" id="PS50842">
    <property type="entry name" value="EXPANSIN_EG45"/>
    <property type="match status" value="1"/>
</dbReference>
<protein>
    <recommendedName>
        <fullName evidence="7">Expansin-like B1</fullName>
    </recommendedName>
</protein>
<evidence type="ECO:0000259" key="4">
    <source>
        <dbReference type="PROSITE" id="PS50843"/>
    </source>
</evidence>
<feature type="domain" description="Expansin-like EG45" evidence="3">
    <location>
        <begin position="51"/>
        <end position="156"/>
    </location>
</feature>
<dbReference type="Pfam" id="PF01357">
    <property type="entry name" value="Expansin_C"/>
    <property type="match status" value="1"/>
</dbReference>
<evidence type="ECO:0000256" key="2">
    <source>
        <dbReference type="SAM" id="SignalP"/>
    </source>
</evidence>
<dbReference type="InterPro" id="IPR009009">
    <property type="entry name" value="RlpA-like_DPBB"/>
</dbReference>
<feature type="signal peptide" evidence="2">
    <location>
        <begin position="1"/>
        <end position="19"/>
    </location>
</feature>
<keyword evidence="6" id="KW-1185">Reference proteome</keyword>
<feature type="domain" description="Expansin-like CBD" evidence="4">
    <location>
        <begin position="171"/>
        <end position="257"/>
    </location>
</feature>
<dbReference type="AlphaFoldDB" id="A0AAV2DQG7"/>
<dbReference type="InterPro" id="IPR036908">
    <property type="entry name" value="RlpA-like_sf"/>
</dbReference>
<evidence type="ECO:0000313" key="5">
    <source>
        <dbReference type="EMBL" id="CAL1375790.1"/>
    </source>
</evidence>
<dbReference type="Gene3D" id="2.60.40.760">
    <property type="entry name" value="Expansin, cellulose-binding-like domain"/>
    <property type="match status" value="1"/>
</dbReference>
<dbReference type="InterPro" id="IPR036749">
    <property type="entry name" value="Expansin_CBD_sf"/>
</dbReference>
<feature type="chain" id="PRO_5043629044" description="Expansin-like B1" evidence="2">
    <location>
        <begin position="20"/>
        <end position="262"/>
    </location>
</feature>
<evidence type="ECO:0000259" key="3">
    <source>
        <dbReference type="PROSITE" id="PS50842"/>
    </source>
</evidence>
<evidence type="ECO:0000256" key="1">
    <source>
        <dbReference type="RuleBase" id="RU003460"/>
    </source>
</evidence>
<dbReference type="Proteomes" id="UP001497516">
    <property type="component" value="Chromosome 3"/>
</dbReference>
<dbReference type="PROSITE" id="PS50843">
    <property type="entry name" value="EXPANSIN_CBD"/>
    <property type="match status" value="1"/>
</dbReference>
<dbReference type="SUPFAM" id="SSF50685">
    <property type="entry name" value="Barwin-like endoglucanases"/>
    <property type="match status" value="1"/>
</dbReference>
<organism evidence="5 6">
    <name type="scientific">Linum trigynum</name>
    <dbReference type="NCBI Taxonomy" id="586398"/>
    <lineage>
        <taxon>Eukaryota</taxon>
        <taxon>Viridiplantae</taxon>
        <taxon>Streptophyta</taxon>
        <taxon>Embryophyta</taxon>
        <taxon>Tracheophyta</taxon>
        <taxon>Spermatophyta</taxon>
        <taxon>Magnoliopsida</taxon>
        <taxon>eudicotyledons</taxon>
        <taxon>Gunneridae</taxon>
        <taxon>Pentapetalae</taxon>
        <taxon>rosids</taxon>
        <taxon>fabids</taxon>
        <taxon>Malpighiales</taxon>
        <taxon>Linaceae</taxon>
        <taxon>Linum</taxon>
    </lineage>
</organism>
<dbReference type="Pfam" id="PF03330">
    <property type="entry name" value="DPBB_1"/>
    <property type="match status" value="1"/>
</dbReference>
<dbReference type="InterPro" id="IPR007112">
    <property type="entry name" value="Expansin/allergen_DPBB_dom"/>
</dbReference>
<sequence length="262" mass="28400">MKGFLGLTLAIVCVSVVLSAQLTHATAPPSSSYVKGRVAYYRMTSGLGTPTGACGYGETGAAYNYGNVADASSKLWENGTVCGACYQVKCGIKGVCNSEGVNIVVTDRGFGDKERDFILSSHALQSMALPNKVSKLLPKSLLDVKYKRVPCRYPGHDNLMVKVTEESVFGEHLSIVLLYQGGQYDVLGIQIYRESVKQWKDMKHEDGAIYDFPNPPKGSISLKLKLKDAGLLGGVVKFVKLDNVIPRHWKAGVAYDSKVQLA</sequence>
<dbReference type="PRINTS" id="PR01225">
    <property type="entry name" value="EXPANSNFAMLY"/>
</dbReference>
<name>A0AAV2DQG7_9ROSI</name>
<dbReference type="InterPro" id="IPR007118">
    <property type="entry name" value="Expan_Lol_pI"/>
</dbReference>
<dbReference type="InterPro" id="IPR007117">
    <property type="entry name" value="Expansin_CBD"/>
</dbReference>
<dbReference type="Gene3D" id="2.40.40.10">
    <property type="entry name" value="RlpA-like domain"/>
    <property type="match status" value="1"/>
</dbReference>
<evidence type="ECO:0000313" key="6">
    <source>
        <dbReference type="Proteomes" id="UP001497516"/>
    </source>
</evidence>
<proteinExistence type="inferred from homology"/>
<dbReference type="GO" id="GO:0009653">
    <property type="term" value="P:anatomical structure morphogenesis"/>
    <property type="evidence" value="ECO:0007669"/>
    <property type="project" value="UniProtKB-ARBA"/>
</dbReference>
<evidence type="ECO:0008006" key="7">
    <source>
        <dbReference type="Google" id="ProtNLM"/>
    </source>
</evidence>
<dbReference type="EMBL" id="OZ034816">
    <property type="protein sequence ID" value="CAL1375790.1"/>
    <property type="molecule type" value="Genomic_DNA"/>
</dbReference>
<dbReference type="GO" id="GO:0005576">
    <property type="term" value="C:extracellular region"/>
    <property type="evidence" value="ECO:0007669"/>
    <property type="project" value="InterPro"/>
</dbReference>